<dbReference type="InterPro" id="IPR027417">
    <property type="entry name" value="P-loop_NTPase"/>
</dbReference>
<dbReference type="PROSITE" id="PS50893">
    <property type="entry name" value="ABC_TRANSPORTER_2"/>
    <property type="match status" value="1"/>
</dbReference>
<comment type="similarity">
    <text evidence="1">Belongs to the ABC transporter superfamily.</text>
</comment>
<dbReference type="InterPro" id="IPR003439">
    <property type="entry name" value="ABC_transporter-like_ATP-bd"/>
</dbReference>
<keyword evidence="7" id="KW-1185">Reference proteome</keyword>
<dbReference type="InterPro" id="IPR050319">
    <property type="entry name" value="ABC_transp_ATP-bind"/>
</dbReference>
<dbReference type="InterPro" id="IPR013563">
    <property type="entry name" value="Oligopep_ABC_C"/>
</dbReference>
<dbReference type="CDD" id="cd03257">
    <property type="entry name" value="ABC_NikE_OppD_transporters"/>
    <property type="match status" value="1"/>
</dbReference>
<dbReference type="GO" id="GO:0055085">
    <property type="term" value="P:transmembrane transport"/>
    <property type="evidence" value="ECO:0007669"/>
    <property type="project" value="UniProtKB-ARBA"/>
</dbReference>
<accession>A0A1W2B970</accession>
<dbReference type="GO" id="GO:0016887">
    <property type="term" value="F:ATP hydrolysis activity"/>
    <property type="evidence" value="ECO:0007669"/>
    <property type="project" value="InterPro"/>
</dbReference>
<dbReference type="Gene3D" id="3.40.50.300">
    <property type="entry name" value="P-loop containing nucleotide triphosphate hydrolases"/>
    <property type="match status" value="1"/>
</dbReference>
<evidence type="ECO:0000256" key="1">
    <source>
        <dbReference type="ARBA" id="ARBA00005417"/>
    </source>
</evidence>
<dbReference type="SUPFAM" id="SSF52540">
    <property type="entry name" value="P-loop containing nucleoside triphosphate hydrolases"/>
    <property type="match status" value="1"/>
</dbReference>
<dbReference type="AlphaFoldDB" id="A0A1W2B970"/>
<organism evidence="6 7">
    <name type="scientific">Desulfocicer vacuolatum DSM 3385</name>
    <dbReference type="NCBI Taxonomy" id="1121400"/>
    <lineage>
        <taxon>Bacteria</taxon>
        <taxon>Pseudomonadati</taxon>
        <taxon>Thermodesulfobacteriota</taxon>
        <taxon>Desulfobacteria</taxon>
        <taxon>Desulfobacterales</taxon>
        <taxon>Desulfobacteraceae</taxon>
        <taxon>Desulfocicer</taxon>
    </lineage>
</organism>
<evidence type="ECO:0000256" key="2">
    <source>
        <dbReference type="ARBA" id="ARBA00022448"/>
    </source>
</evidence>
<dbReference type="Pfam" id="PF08352">
    <property type="entry name" value="oligo_HPY"/>
    <property type="match status" value="1"/>
</dbReference>
<gene>
    <name evidence="6" type="ORF">SAMN02746065_107127</name>
</gene>
<dbReference type="PANTHER" id="PTHR43776">
    <property type="entry name" value="TRANSPORT ATP-BINDING PROTEIN"/>
    <property type="match status" value="1"/>
</dbReference>
<evidence type="ECO:0000313" key="7">
    <source>
        <dbReference type="Proteomes" id="UP000192418"/>
    </source>
</evidence>
<dbReference type="SMART" id="SM00382">
    <property type="entry name" value="AAA"/>
    <property type="match status" value="1"/>
</dbReference>
<evidence type="ECO:0000256" key="3">
    <source>
        <dbReference type="ARBA" id="ARBA00022741"/>
    </source>
</evidence>
<feature type="domain" description="ABC transporter" evidence="5">
    <location>
        <begin position="24"/>
        <end position="273"/>
    </location>
</feature>
<dbReference type="Proteomes" id="UP000192418">
    <property type="component" value="Unassembled WGS sequence"/>
</dbReference>
<proteinExistence type="inferred from homology"/>
<protein>
    <submittedName>
        <fullName evidence="6">Peptide/nickel transport system ATP-binding protein/oligopeptide transport system ATP-binding protein</fullName>
    </submittedName>
</protein>
<dbReference type="PROSITE" id="PS00211">
    <property type="entry name" value="ABC_TRANSPORTER_1"/>
    <property type="match status" value="1"/>
</dbReference>
<dbReference type="FunFam" id="3.40.50.300:FF:000016">
    <property type="entry name" value="Oligopeptide ABC transporter ATP-binding component"/>
    <property type="match status" value="1"/>
</dbReference>
<dbReference type="NCBIfam" id="TIGR01727">
    <property type="entry name" value="oligo_HPY"/>
    <property type="match status" value="1"/>
</dbReference>
<name>A0A1W2B970_9BACT</name>
<dbReference type="Pfam" id="PF00005">
    <property type="entry name" value="ABC_tran"/>
    <property type="match status" value="1"/>
</dbReference>
<evidence type="ECO:0000313" key="6">
    <source>
        <dbReference type="EMBL" id="SMC69340.1"/>
    </source>
</evidence>
<dbReference type="InterPro" id="IPR017871">
    <property type="entry name" value="ABC_transporter-like_CS"/>
</dbReference>
<dbReference type="GO" id="GO:0015833">
    <property type="term" value="P:peptide transport"/>
    <property type="evidence" value="ECO:0007669"/>
    <property type="project" value="InterPro"/>
</dbReference>
<dbReference type="STRING" id="1121400.SAMN02746065_107127"/>
<dbReference type="GO" id="GO:0005524">
    <property type="term" value="F:ATP binding"/>
    <property type="evidence" value="ECO:0007669"/>
    <property type="project" value="UniProtKB-KW"/>
</dbReference>
<keyword evidence="3" id="KW-0547">Nucleotide-binding</keyword>
<evidence type="ECO:0000256" key="4">
    <source>
        <dbReference type="ARBA" id="ARBA00022840"/>
    </source>
</evidence>
<reference evidence="6 7" key="1">
    <citation type="submission" date="2017-04" db="EMBL/GenBank/DDBJ databases">
        <authorList>
            <person name="Afonso C.L."/>
            <person name="Miller P.J."/>
            <person name="Scott M.A."/>
            <person name="Spackman E."/>
            <person name="Goraichik I."/>
            <person name="Dimitrov K.M."/>
            <person name="Suarez D.L."/>
            <person name="Swayne D.E."/>
        </authorList>
    </citation>
    <scope>NUCLEOTIDE SEQUENCE [LARGE SCALE GENOMIC DNA]</scope>
    <source>
        <strain evidence="6 7">DSM 3385</strain>
    </source>
</reference>
<sequence>MTDSRKHDQANGAVETSLDSGNILSVSGLTKHFPVRGGIFLGQTGVVHAVDDVSFSIKKGETLGLVGESGCGKTTLGRCVMGLYPPTAGKVFLHGKNMALENSRQMKSMRLQMQMIFQDPFESLNARHTVGEILREKYIIHGKKRVGTDQEIKTLLERVGLSGDDIHRFPHEFSGGQRQRIGIARAISLNPRVVICDEPVSALDVSVQSQILNLMVTLQREMGLTYLFISHDLAVVKHVSDRIAVMYLGKIVEFTTARALYKHPYHPYTRALLSAIPLPDPLARKQRIILKGEVPSPETPPPGCRFHTRCPHVMDICSTKEPKLKPLKVQGSPHLTACHLYF</sequence>
<dbReference type="PANTHER" id="PTHR43776:SF7">
    <property type="entry name" value="D,D-DIPEPTIDE TRANSPORT ATP-BINDING PROTEIN DDPF-RELATED"/>
    <property type="match status" value="1"/>
</dbReference>
<dbReference type="EMBL" id="FWXY01000007">
    <property type="protein sequence ID" value="SMC69340.1"/>
    <property type="molecule type" value="Genomic_DNA"/>
</dbReference>
<dbReference type="InterPro" id="IPR003593">
    <property type="entry name" value="AAA+_ATPase"/>
</dbReference>
<keyword evidence="2" id="KW-0813">Transport</keyword>
<keyword evidence="4 6" id="KW-0067">ATP-binding</keyword>
<evidence type="ECO:0000259" key="5">
    <source>
        <dbReference type="PROSITE" id="PS50893"/>
    </source>
</evidence>